<gene>
    <name evidence="2" type="ORF">PDIGIT_LOCUS685</name>
</gene>
<accession>A0A9W4U3U7</accession>
<keyword evidence="3" id="KW-1185">Reference proteome</keyword>
<evidence type="ECO:0000256" key="1">
    <source>
        <dbReference type="SAM" id="Phobius"/>
    </source>
</evidence>
<name>A0A9W4U3U7_9PLEO</name>
<evidence type="ECO:0008006" key="4">
    <source>
        <dbReference type="Google" id="ProtNLM"/>
    </source>
</evidence>
<comment type="caution">
    <text evidence="2">The sequence shown here is derived from an EMBL/GenBank/DDBJ whole genome shotgun (WGS) entry which is preliminary data.</text>
</comment>
<evidence type="ECO:0000313" key="2">
    <source>
        <dbReference type="EMBL" id="CAI6243692.1"/>
    </source>
</evidence>
<keyword evidence="1" id="KW-0472">Membrane</keyword>
<dbReference type="PANTHER" id="PTHR42052">
    <property type="entry name" value="ABM DOMAIN-CONTAINING PROTEIN"/>
    <property type="match status" value="1"/>
</dbReference>
<dbReference type="Gene3D" id="3.30.70.100">
    <property type="match status" value="1"/>
</dbReference>
<reference evidence="2" key="1">
    <citation type="submission" date="2023-01" db="EMBL/GenBank/DDBJ databases">
        <authorList>
            <person name="Van Ghelder C."/>
            <person name="Rancurel C."/>
        </authorList>
    </citation>
    <scope>NUCLEOTIDE SEQUENCE</scope>
    <source>
        <strain evidence="2">CNCM I-4278</strain>
    </source>
</reference>
<evidence type="ECO:0000313" key="3">
    <source>
        <dbReference type="Proteomes" id="UP001152607"/>
    </source>
</evidence>
<dbReference type="OrthoDB" id="3542212at2759"/>
<proteinExistence type="predicted"/>
<keyword evidence="1" id="KW-1133">Transmembrane helix</keyword>
<dbReference type="EMBL" id="CAOQHR010000001">
    <property type="protein sequence ID" value="CAI6243692.1"/>
    <property type="molecule type" value="Genomic_DNA"/>
</dbReference>
<keyword evidence="1" id="KW-0812">Transmembrane</keyword>
<sequence length="247" mass="28169">MKDRTTTQFQIHLSYYFSAFTLVTHQFLIMAVTEIAHLSLLNTSLKDSQLRQKLKQAQQSMQAYTGRTFYLMRRPLSNSVVYIIGEWDSVDHHKEWLVTDENQRLLQLLKDDVEVDWMIHIDAPHEALPLPKSLGHVHGGDESAVIYSFDKHAVVEGEKHKYEEFLNSRKESYEGSAGKVDGATVGSGWVIEKANSGRDTFFVLAAWKSLDTHKAWHDGIVYSEHSAAVDDSGFLLLLSDRIEEFVV</sequence>
<organism evidence="2 3">
    <name type="scientific">Periconia digitata</name>
    <dbReference type="NCBI Taxonomy" id="1303443"/>
    <lineage>
        <taxon>Eukaryota</taxon>
        <taxon>Fungi</taxon>
        <taxon>Dikarya</taxon>
        <taxon>Ascomycota</taxon>
        <taxon>Pezizomycotina</taxon>
        <taxon>Dothideomycetes</taxon>
        <taxon>Pleosporomycetidae</taxon>
        <taxon>Pleosporales</taxon>
        <taxon>Massarineae</taxon>
        <taxon>Periconiaceae</taxon>
        <taxon>Periconia</taxon>
    </lineage>
</organism>
<dbReference type="PANTHER" id="PTHR42052:SF1">
    <property type="entry name" value="ABM DOMAIN-CONTAINING PROTEIN"/>
    <property type="match status" value="1"/>
</dbReference>
<dbReference type="AlphaFoldDB" id="A0A9W4U3U7"/>
<feature type="transmembrane region" description="Helical" evidence="1">
    <location>
        <begin position="15"/>
        <end position="41"/>
    </location>
</feature>
<protein>
    <recommendedName>
        <fullName evidence="4">ABM domain-containing protein</fullName>
    </recommendedName>
</protein>
<dbReference type="Proteomes" id="UP001152607">
    <property type="component" value="Unassembled WGS sequence"/>
</dbReference>